<feature type="domain" description="DUF2231" evidence="2">
    <location>
        <begin position="23"/>
        <end position="132"/>
    </location>
</feature>
<proteinExistence type="predicted"/>
<evidence type="ECO:0000259" key="2">
    <source>
        <dbReference type="Pfam" id="PF09990"/>
    </source>
</evidence>
<reference evidence="3 4" key="1">
    <citation type="submission" date="2019-04" db="EMBL/GenBank/DDBJ databases">
        <authorList>
            <person name="Li J."/>
        </authorList>
    </citation>
    <scope>NUCLEOTIDE SEQUENCE [LARGE SCALE GENOMIC DNA]</scope>
    <source>
        <strain evidence="3 4">KCTC 42687</strain>
    </source>
</reference>
<evidence type="ECO:0000313" key="4">
    <source>
        <dbReference type="Proteomes" id="UP000309747"/>
    </source>
</evidence>
<dbReference type="Pfam" id="PF09990">
    <property type="entry name" value="DUF2231"/>
    <property type="match status" value="1"/>
</dbReference>
<dbReference type="AlphaFoldDB" id="A0A4U0RUH7"/>
<organism evidence="3 4">
    <name type="scientific">Paracoccus gahaiensis</name>
    <dbReference type="NCBI Taxonomy" id="1706839"/>
    <lineage>
        <taxon>Bacteria</taxon>
        <taxon>Pseudomonadati</taxon>
        <taxon>Pseudomonadota</taxon>
        <taxon>Alphaproteobacteria</taxon>
        <taxon>Rhodobacterales</taxon>
        <taxon>Paracoccaceae</taxon>
        <taxon>Paracoccus</taxon>
    </lineage>
</organism>
<dbReference type="InterPro" id="IPR019251">
    <property type="entry name" value="DUF2231_TM"/>
</dbReference>
<feature type="transmembrane region" description="Helical" evidence="1">
    <location>
        <begin position="12"/>
        <end position="36"/>
    </location>
</feature>
<feature type="transmembrane region" description="Helical" evidence="1">
    <location>
        <begin position="85"/>
        <end position="107"/>
    </location>
</feature>
<keyword evidence="1" id="KW-0472">Membrane</keyword>
<name>A0A4U0RUH7_9RHOB</name>
<feature type="transmembrane region" description="Helical" evidence="1">
    <location>
        <begin position="113"/>
        <end position="135"/>
    </location>
</feature>
<dbReference type="OrthoDB" id="2873672at2"/>
<protein>
    <recommendedName>
        <fullName evidence="2">DUF2231 domain-containing protein</fullName>
    </recommendedName>
</protein>
<accession>A0A4U0RUH7</accession>
<dbReference type="EMBL" id="SUNI01000006">
    <property type="protein sequence ID" value="TJZ92054.1"/>
    <property type="molecule type" value="Genomic_DNA"/>
</dbReference>
<keyword evidence="1" id="KW-1133">Transmembrane helix</keyword>
<evidence type="ECO:0000256" key="1">
    <source>
        <dbReference type="SAM" id="Phobius"/>
    </source>
</evidence>
<evidence type="ECO:0000313" key="3">
    <source>
        <dbReference type="EMBL" id="TJZ92054.1"/>
    </source>
</evidence>
<gene>
    <name evidence="3" type="ORF">FA743_09590</name>
</gene>
<dbReference type="Proteomes" id="UP000309747">
    <property type="component" value="Unassembled WGS sequence"/>
</dbReference>
<keyword evidence="1" id="KW-0812">Transmembrane</keyword>
<sequence length="146" mass="15761">MAVTTSTHGVPLALPLPLPGSTLLTHFSAAFFALTLLTDIAYTRTLVLMWQDFSSWLLFFGLVTGGIAVLFWIVGALTKRPRPSWGVLGLYVLALVLAFVNSLMHAGDGWTAIMPWGITLSALTCLVMLGAALLTRRAAHRPLIRA</sequence>
<comment type="caution">
    <text evidence="3">The sequence shown here is derived from an EMBL/GenBank/DDBJ whole genome shotgun (WGS) entry which is preliminary data.</text>
</comment>
<keyword evidence="4" id="KW-1185">Reference proteome</keyword>
<feature type="transmembrane region" description="Helical" evidence="1">
    <location>
        <begin position="56"/>
        <end position="78"/>
    </location>
</feature>
<dbReference type="RefSeq" id="WP_136885886.1">
    <property type="nucleotide sequence ID" value="NZ_SUNI01000006.1"/>
</dbReference>